<gene>
    <name evidence="2" type="ORF">KK062_08270</name>
</gene>
<dbReference type="Pfam" id="PF12697">
    <property type="entry name" value="Abhydrolase_6"/>
    <property type="match status" value="1"/>
</dbReference>
<evidence type="ECO:0000259" key="1">
    <source>
        <dbReference type="Pfam" id="PF12697"/>
    </source>
</evidence>
<evidence type="ECO:0000313" key="2">
    <source>
        <dbReference type="EMBL" id="MBT1708215.1"/>
    </source>
</evidence>
<dbReference type="EMBL" id="JAHESE010000005">
    <property type="protein sequence ID" value="MBT1708215.1"/>
    <property type="molecule type" value="Genomic_DNA"/>
</dbReference>
<accession>A0AAP2DVA6</accession>
<dbReference type="RefSeq" id="WP_254083805.1">
    <property type="nucleotide sequence ID" value="NZ_JAHESE010000005.1"/>
</dbReference>
<comment type="caution">
    <text evidence="2">The sequence shown here is derived from an EMBL/GenBank/DDBJ whole genome shotgun (WGS) entry which is preliminary data.</text>
</comment>
<dbReference type="InterPro" id="IPR010662">
    <property type="entry name" value="RBBP9/YdeN"/>
</dbReference>
<dbReference type="PANTHER" id="PTHR15394:SF3">
    <property type="entry name" value="SERINE HYDROLASE RBBP9"/>
    <property type="match status" value="1"/>
</dbReference>
<keyword evidence="2" id="KW-0378">Hydrolase</keyword>
<protein>
    <submittedName>
        <fullName evidence="2">Alpha/beta fold hydrolase</fullName>
    </submittedName>
</protein>
<dbReference type="InterPro" id="IPR029058">
    <property type="entry name" value="AB_hydrolase_fold"/>
</dbReference>
<feature type="domain" description="AB hydrolase-1" evidence="1">
    <location>
        <begin position="5"/>
        <end position="177"/>
    </location>
</feature>
<dbReference type="GO" id="GO:0016787">
    <property type="term" value="F:hydrolase activity"/>
    <property type="evidence" value="ECO:0007669"/>
    <property type="project" value="UniProtKB-KW"/>
</dbReference>
<evidence type="ECO:0000313" key="3">
    <source>
        <dbReference type="Proteomes" id="UP001319080"/>
    </source>
</evidence>
<name>A0AAP2DVA6_9BACT</name>
<dbReference type="Gene3D" id="3.40.50.1820">
    <property type="entry name" value="alpha/beta hydrolase"/>
    <property type="match status" value="1"/>
</dbReference>
<organism evidence="2 3">
    <name type="scientific">Dawidia cretensis</name>
    <dbReference type="NCBI Taxonomy" id="2782350"/>
    <lineage>
        <taxon>Bacteria</taxon>
        <taxon>Pseudomonadati</taxon>
        <taxon>Bacteroidota</taxon>
        <taxon>Cytophagia</taxon>
        <taxon>Cytophagales</taxon>
        <taxon>Chryseotaleaceae</taxon>
        <taxon>Dawidia</taxon>
    </lineage>
</organism>
<dbReference type="InterPro" id="IPR000073">
    <property type="entry name" value="AB_hydrolase_1"/>
</dbReference>
<dbReference type="PANTHER" id="PTHR15394">
    <property type="entry name" value="SERINE HYDROLASE RBBP9"/>
    <property type="match status" value="1"/>
</dbReference>
<dbReference type="AlphaFoldDB" id="A0AAP2DVA6"/>
<reference evidence="2 3" key="1">
    <citation type="submission" date="2021-05" db="EMBL/GenBank/DDBJ databases">
        <title>A Polyphasic approach of four new species of the genus Ohtaekwangia: Ohtaekwangia histidinii sp. nov., Ohtaekwangia cretensis sp. nov., Ohtaekwangia indiensis sp. nov., Ohtaekwangia reichenbachii sp. nov. from diverse environment.</title>
        <authorList>
            <person name="Octaviana S."/>
        </authorList>
    </citation>
    <scope>NUCLEOTIDE SEQUENCE [LARGE SCALE GENOMIC DNA]</scope>
    <source>
        <strain evidence="2 3">PWU5</strain>
    </source>
</reference>
<dbReference type="SUPFAM" id="SSF53474">
    <property type="entry name" value="alpha/beta-Hydrolases"/>
    <property type="match status" value="1"/>
</dbReference>
<dbReference type="Proteomes" id="UP001319080">
    <property type="component" value="Unassembled WGS sequence"/>
</dbReference>
<proteinExistence type="predicted"/>
<keyword evidence="3" id="KW-1185">Reference proteome</keyword>
<sequence length="184" mass="20347">MKRTILFIHSAGSQEGEHEGSNDLLRRLREGLGAGVTLLAPRMPSPDNPTYASWKKALDALIPTLPDEAVLVGHSLGGSVLLKYLSEEAFAPRIAGVVLIAMPYWGVQDWDVSEYMLREDFPTGLPVIRPLYLYHSNDDDVVSPDHVKYYAKLLPTATVRTPAGMRHLFAKPCPELIDDIQGLL</sequence>